<dbReference type="InterPro" id="IPR000182">
    <property type="entry name" value="GNAT_dom"/>
</dbReference>
<dbReference type="AlphaFoldDB" id="A0A8E2E3Q8"/>
<dbReference type="GO" id="GO:0016747">
    <property type="term" value="F:acyltransferase activity, transferring groups other than amino-acyl groups"/>
    <property type="evidence" value="ECO:0007669"/>
    <property type="project" value="InterPro"/>
</dbReference>
<proteinExistence type="predicted"/>
<dbReference type="Proteomes" id="UP000250266">
    <property type="component" value="Unassembled WGS sequence"/>
</dbReference>
<dbReference type="PANTHER" id="PTHR42791:SF1">
    <property type="entry name" value="N-ACETYLTRANSFERASE DOMAIN-CONTAINING PROTEIN"/>
    <property type="match status" value="1"/>
</dbReference>
<dbReference type="Gene3D" id="3.40.630.30">
    <property type="match status" value="1"/>
</dbReference>
<gene>
    <name evidence="2" type="ORF">K432DRAFT_305732</name>
</gene>
<dbReference type="SUPFAM" id="SSF55729">
    <property type="entry name" value="Acyl-CoA N-acyltransferases (Nat)"/>
    <property type="match status" value="1"/>
</dbReference>
<organism evidence="2 3">
    <name type="scientific">Lepidopterella palustris CBS 459.81</name>
    <dbReference type="NCBI Taxonomy" id="1314670"/>
    <lineage>
        <taxon>Eukaryota</taxon>
        <taxon>Fungi</taxon>
        <taxon>Dikarya</taxon>
        <taxon>Ascomycota</taxon>
        <taxon>Pezizomycotina</taxon>
        <taxon>Dothideomycetes</taxon>
        <taxon>Pleosporomycetidae</taxon>
        <taxon>Mytilinidiales</taxon>
        <taxon>Argynnaceae</taxon>
        <taxon>Lepidopterella</taxon>
    </lineage>
</organism>
<keyword evidence="3" id="KW-1185">Reference proteome</keyword>
<dbReference type="EMBL" id="KV745186">
    <property type="protein sequence ID" value="OCK76718.1"/>
    <property type="molecule type" value="Genomic_DNA"/>
</dbReference>
<dbReference type="PANTHER" id="PTHR42791">
    <property type="entry name" value="GNAT FAMILY ACETYLTRANSFERASE"/>
    <property type="match status" value="1"/>
</dbReference>
<dbReference type="PROSITE" id="PS51186">
    <property type="entry name" value="GNAT"/>
    <property type="match status" value="1"/>
</dbReference>
<dbReference type="InterPro" id="IPR016181">
    <property type="entry name" value="Acyl_CoA_acyltransferase"/>
</dbReference>
<feature type="domain" description="N-acetyltransferase" evidence="1">
    <location>
        <begin position="1"/>
        <end position="75"/>
    </location>
</feature>
<dbReference type="InterPro" id="IPR052523">
    <property type="entry name" value="Trichothecene_AcTrans"/>
</dbReference>
<accession>A0A8E2E3Q8</accession>
<evidence type="ECO:0000313" key="2">
    <source>
        <dbReference type="EMBL" id="OCK76718.1"/>
    </source>
</evidence>
<dbReference type="Pfam" id="PF13508">
    <property type="entry name" value="Acetyltransf_7"/>
    <property type="match status" value="1"/>
</dbReference>
<protein>
    <recommendedName>
        <fullName evidence="1">N-acetyltransferase domain-containing protein</fullName>
    </recommendedName>
</protein>
<feature type="non-terminal residue" evidence="2">
    <location>
        <position position="1"/>
    </location>
</feature>
<evidence type="ECO:0000259" key="1">
    <source>
        <dbReference type="PROSITE" id="PS51186"/>
    </source>
</evidence>
<dbReference type="OrthoDB" id="2115692at2759"/>
<sequence length="76" mass="8700">LCVHRDHQRKGAGTMLMQWGMERAAEMGLPAYLEASHEGYPLYKKLGFRDIAELVVKAEVWGGDVDRVYKAMQKDF</sequence>
<evidence type="ECO:0000313" key="3">
    <source>
        <dbReference type="Proteomes" id="UP000250266"/>
    </source>
</evidence>
<reference evidence="2 3" key="1">
    <citation type="journal article" date="2016" name="Nat. Commun.">
        <title>Ectomycorrhizal ecology is imprinted in the genome of the dominant symbiotic fungus Cenococcum geophilum.</title>
        <authorList>
            <consortium name="DOE Joint Genome Institute"/>
            <person name="Peter M."/>
            <person name="Kohler A."/>
            <person name="Ohm R.A."/>
            <person name="Kuo A."/>
            <person name="Krutzmann J."/>
            <person name="Morin E."/>
            <person name="Arend M."/>
            <person name="Barry K.W."/>
            <person name="Binder M."/>
            <person name="Choi C."/>
            <person name="Clum A."/>
            <person name="Copeland A."/>
            <person name="Grisel N."/>
            <person name="Haridas S."/>
            <person name="Kipfer T."/>
            <person name="LaButti K."/>
            <person name="Lindquist E."/>
            <person name="Lipzen A."/>
            <person name="Maire R."/>
            <person name="Meier B."/>
            <person name="Mihaltcheva S."/>
            <person name="Molinier V."/>
            <person name="Murat C."/>
            <person name="Poggeler S."/>
            <person name="Quandt C.A."/>
            <person name="Sperisen C."/>
            <person name="Tritt A."/>
            <person name="Tisserant E."/>
            <person name="Crous P.W."/>
            <person name="Henrissat B."/>
            <person name="Nehls U."/>
            <person name="Egli S."/>
            <person name="Spatafora J.W."/>
            <person name="Grigoriev I.V."/>
            <person name="Martin F.M."/>
        </authorList>
    </citation>
    <scope>NUCLEOTIDE SEQUENCE [LARGE SCALE GENOMIC DNA]</scope>
    <source>
        <strain evidence="2 3">CBS 459.81</strain>
    </source>
</reference>
<name>A0A8E2E3Q8_9PEZI</name>
<dbReference type="CDD" id="cd04301">
    <property type="entry name" value="NAT_SF"/>
    <property type="match status" value="1"/>
</dbReference>